<evidence type="ECO:0000259" key="2">
    <source>
        <dbReference type="Pfam" id="PF00501"/>
    </source>
</evidence>
<feature type="transmembrane region" description="Helical" evidence="1">
    <location>
        <begin position="12"/>
        <end position="30"/>
    </location>
</feature>
<proteinExistence type="predicted"/>
<evidence type="ECO:0000313" key="4">
    <source>
        <dbReference type="Proteomes" id="UP000054166"/>
    </source>
</evidence>
<dbReference type="OrthoDB" id="1700726at2759"/>
<keyword evidence="1" id="KW-0472">Membrane</keyword>
<gene>
    <name evidence="3" type="ORF">PILCRDRAFT_520027</name>
</gene>
<dbReference type="SUPFAM" id="SSF56801">
    <property type="entry name" value="Acetyl-CoA synthetase-like"/>
    <property type="match status" value="1"/>
</dbReference>
<keyword evidence="4" id="KW-1185">Reference proteome</keyword>
<dbReference type="PANTHER" id="PTHR43272">
    <property type="entry name" value="LONG-CHAIN-FATTY-ACID--COA LIGASE"/>
    <property type="match status" value="1"/>
</dbReference>
<sequence length="566" mass="60485">MAIADYLVTDDLTILLGLIAVTVFLLHNLYKPQPLVHPILLGRQSDVGRVRNPGESALYRNYNTGLLGRFAVRPEKDINVLSDIVKSDFDTPRTLWSSKISNAQLKERISAFGSGLVQFAGLVPHEDNVLLLLNDSLEFLISDFALASHSIPSFTISSPSLLSPVLESHPPSAIITHARFLPHILELIYDAHESEHHTIIVVGDFDPNAVGKAGDVIKVVKWTDVESAGANGEKITSATPSPDDVFTVSFFASDTGQLQSAHLTHANFTAGIAAVRAMLPLSKGIGSLDTIASAHSLSTSFGRTVAYTAILEGCSFATLDSTQLFHIEDAMLENNVADILSATKLSIPSPTILFIKAAHLQSLSSSITAEAKKSFLLYSFANRHKLAGMAEGFITNDSLWDRMVFHAARFAVLGDYANSIRTVVVSGPIESSYLTPARVALSVPLVNSHTHPLAAGPLFATYPSDVQTFPVPSQHTTDPFAHIAHVGSPSTNVEAKLVGVNDESIENGMDPVGVLMVRGPSIGRVLGVGEASYVEVPSSSDEGWVGTGEKAKILANGAFKILAGRK</sequence>
<dbReference type="AlphaFoldDB" id="A0A0C3B3R8"/>
<dbReference type="GO" id="GO:0016020">
    <property type="term" value="C:membrane"/>
    <property type="evidence" value="ECO:0007669"/>
    <property type="project" value="TreeGrafter"/>
</dbReference>
<dbReference type="GO" id="GO:0004467">
    <property type="term" value="F:long-chain fatty acid-CoA ligase activity"/>
    <property type="evidence" value="ECO:0007669"/>
    <property type="project" value="TreeGrafter"/>
</dbReference>
<dbReference type="Pfam" id="PF00501">
    <property type="entry name" value="AMP-binding"/>
    <property type="match status" value="1"/>
</dbReference>
<feature type="domain" description="AMP-dependent synthetase/ligase" evidence="2">
    <location>
        <begin position="99"/>
        <end position="523"/>
    </location>
</feature>
<keyword evidence="1" id="KW-1133">Transmembrane helix</keyword>
<name>A0A0C3B3R8_PILCF</name>
<evidence type="ECO:0000313" key="3">
    <source>
        <dbReference type="EMBL" id="KIM80843.1"/>
    </source>
</evidence>
<dbReference type="STRING" id="765440.A0A0C3B3R8"/>
<organism evidence="3 4">
    <name type="scientific">Piloderma croceum (strain F 1598)</name>
    <dbReference type="NCBI Taxonomy" id="765440"/>
    <lineage>
        <taxon>Eukaryota</taxon>
        <taxon>Fungi</taxon>
        <taxon>Dikarya</taxon>
        <taxon>Basidiomycota</taxon>
        <taxon>Agaricomycotina</taxon>
        <taxon>Agaricomycetes</taxon>
        <taxon>Agaricomycetidae</taxon>
        <taxon>Atheliales</taxon>
        <taxon>Atheliaceae</taxon>
        <taxon>Piloderma</taxon>
    </lineage>
</organism>
<dbReference type="InParanoid" id="A0A0C3B3R8"/>
<dbReference type="GO" id="GO:0005783">
    <property type="term" value="C:endoplasmic reticulum"/>
    <property type="evidence" value="ECO:0007669"/>
    <property type="project" value="TreeGrafter"/>
</dbReference>
<dbReference type="EMBL" id="KN833002">
    <property type="protein sequence ID" value="KIM80843.1"/>
    <property type="molecule type" value="Genomic_DNA"/>
</dbReference>
<dbReference type="InterPro" id="IPR000873">
    <property type="entry name" value="AMP-dep_synth/lig_dom"/>
</dbReference>
<dbReference type="Gene3D" id="3.40.50.12780">
    <property type="entry name" value="N-terminal domain of ligase-like"/>
    <property type="match status" value="1"/>
</dbReference>
<dbReference type="Proteomes" id="UP000054166">
    <property type="component" value="Unassembled WGS sequence"/>
</dbReference>
<reference evidence="4" key="2">
    <citation type="submission" date="2015-01" db="EMBL/GenBank/DDBJ databases">
        <title>Evolutionary Origins and Diversification of the Mycorrhizal Mutualists.</title>
        <authorList>
            <consortium name="DOE Joint Genome Institute"/>
            <consortium name="Mycorrhizal Genomics Consortium"/>
            <person name="Kohler A."/>
            <person name="Kuo A."/>
            <person name="Nagy L.G."/>
            <person name="Floudas D."/>
            <person name="Copeland A."/>
            <person name="Barry K.W."/>
            <person name="Cichocki N."/>
            <person name="Veneault-Fourrey C."/>
            <person name="LaButti K."/>
            <person name="Lindquist E.A."/>
            <person name="Lipzen A."/>
            <person name="Lundell T."/>
            <person name="Morin E."/>
            <person name="Murat C."/>
            <person name="Riley R."/>
            <person name="Ohm R."/>
            <person name="Sun H."/>
            <person name="Tunlid A."/>
            <person name="Henrissat B."/>
            <person name="Grigoriev I.V."/>
            <person name="Hibbett D.S."/>
            <person name="Martin F."/>
        </authorList>
    </citation>
    <scope>NUCLEOTIDE SEQUENCE [LARGE SCALE GENOMIC DNA]</scope>
    <source>
        <strain evidence="4">F 1598</strain>
    </source>
</reference>
<accession>A0A0C3B3R8</accession>
<reference evidence="3 4" key="1">
    <citation type="submission" date="2014-04" db="EMBL/GenBank/DDBJ databases">
        <authorList>
            <consortium name="DOE Joint Genome Institute"/>
            <person name="Kuo A."/>
            <person name="Tarkka M."/>
            <person name="Buscot F."/>
            <person name="Kohler A."/>
            <person name="Nagy L.G."/>
            <person name="Floudas D."/>
            <person name="Copeland A."/>
            <person name="Barry K.W."/>
            <person name="Cichocki N."/>
            <person name="Veneault-Fourrey C."/>
            <person name="LaButti K."/>
            <person name="Lindquist E.A."/>
            <person name="Lipzen A."/>
            <person name="Lundell T."/>
            <person name="Morin E."/>
            <person name="Murat C."/>
            <person name="Sun H."/>
            <person name="Tunlid A."/>
            <person name="Henrissat B."/>
            <person name="Grigoriev I.V."/>
            <person name="Hibbett D.S."/>
            <person name="Martin F."/>
            <person name="Nordberg H.P."/>
            <person name="Cantor M.N."/>
            <person name="Hua S.X."/>
        </authorList>
    </citation>
    <scope>NUCLEOTIDE SEQUENCE [LARGE SCALE GENOMIC DNA]</scope>
    <source>
        <strain evidence="3 4">F 1598</strain>
    </source>
</reference>
<evidence type="ECO:0000256" key="1">
    <source>
        <dbReference type="SAM" id="Phobius"/>
    </source>
</evidence>
<dbReference type="InterPro" id="IPR042099">
    <property type="entry name" value="ANL_N_sf"/>
</dbReference>
<dbReference type="HOGENOM" id="CLU_502652_0_0_1"/>
<protein>
    <recommendedName>
        <fullName evidence="2">AMP-dependent synthetase/ligase domain-containing protein</fullName>
    </recommendedName>
</protein>
<keyword evidence="1" id="KW-0812">Transmembrane</keyword>
<dbReference type="PANTHER" id="PTHR43272:SF11">
    <property type="entry name" value="AMP-DEPENDENT SYNTHETASE_LIGASE DOMAIN-CONTAINING PROTEIN"/>
    <property type="match status" value="1"/>
</dbReference>